<reference evidence="3 4" key="1">
    <citation type="journal article" date="2013" name="BMC Genomics">
        <title>Comparative genomics of Campylobacter concisus isolates reveals genetic diversity and provides insights into disease association.</title>
        <authorList>
            <person name="Deshpande N.P."/>
            <person name="Kaakoush N.O."/>
            <person name="Wilkins M.R."/>
            <person name="Mitchell H.M."/>
        </authorList>
    </citation>
    <scope>NUCLEOTIDE SEQUENCE [LARGE SCALE GENOMIC DNA]</scope>
    <source>
        <strain evidence="3 4">UNSW3</strain>
    </source>
</reference>
<gene>
    <name evidence="3" type="ORF">UNSW3_1743</name>
</gene>
<evidence type="ECO:0000313" key="3">
    <source>
        <dbReference type="EMBL" id="ERJ22859.1"/>
    </source>
</evidence>
<proteinExistence type="predicted"/>
<feature type="domain" description="Lcl C-terminal" evidence="2">
    <location>
        <begin position="117"/>
        <end position="226"/>
    </location>
</feature>
<feature type="region of interest" description="Disordered" evidence="1">
    <location>
        <begin position="38"/>
        <end position="64"/>
    </location>
</feature>
<comment type="caution">
    <text evidence="3">The sequence shown here is derived from an EMBL/GenBank/DDBJ whole genome shotgun (WGS) entry which is preliminary data.</text>
</comment>
<dbReference type="Pfam" id="PF07603">
    <property type="entry name" value="Lcl_C"/>
    <property type="match status" value="1"/>
</dbReference>
<evidence type="ECO:0000259" key="2">
    <source>
        <dbReference type="Pfam" id="PF07603"/>
    </source>
</evidence>
<accession>U2G429</accession>
<dbReference type="PATRIC" id="fig|1242966.3.peg.738"/>
<dbReference type="EMBL" id="ANNE01000006">
    <property type="protein sequence ID" value="ERJ22859.1"/>
    <property type="molecule type" value="Genomic_DNA"/>
</dbReference>
<organism evidence="3 4">
    <name type="scientific">Campylobacter concisus UNSW3</name>
    <dbReference type="NCBI Taxonomy" id="1242966"/>
    <lineage>
        <taxon>Bacteria</taxon>
        <taxon>Pseudomonadati</taxon>
        <taxon>Campylobacterota</taxon>
        <taxon>Epsilonproteobacteria</taxon>
        <taxon>Campylobacterales</taxon>
        <taxon>Campylobacteraceae</taxon>
        <taxon>Campylobacter</taxon>
    </lineage>
</organism>
<dbReference type="Proteomes" id="UP000016636">
    <property type="component" value="Unassembled WGS sequence"/>
</dbReference>
<dbReference type="InterPro" id="IPR011460">
    <property type="entry name" value="Lcl_C"/>
</dbReference>
<name>U2G429_9BACT</name>
<evidence type="ECO:0000256" key="1">
    <source>
        <dbReference type="SAM" id="MobiDB-lite"/>
    </source>
</evidence>
<dbReference type="AlphaFoldDB" id="U2G429"/>
<protein>
    <recommendedName>
        <fullName evidence="2">Lcl C-terminal domain-containing protein</fullName>
    </recommendedName>
</protein>
<evidence type="ECO:0000313" key="4">
    <source>
        <dbReference type="Proteomes" id="UP000016636"/>
    </source>
</evidence>
<dbReference type="RefSeq" id="WP_021084195.1">
    <property type="nucleotide sequence ID" value="NZ_ANNE01000006.1"/>
</dbReference>
<sequence>MVYQDDDYISYGEIKASVGDGVRQPIVVNADNVSMTKEGYERKKQAKEKAAEAKRQRELKNAEEARQRKIIETEKTKQKEIQKRHDMERMAKLKEEGVSKRFKAYQAKFYRDGKLDVVIDPTTNLMWQDGKSIALANNLEEANNYCKRLDYAGFKDWRMPVLIELETTVDNSKSNPMIADTFKNLSETKAYWSSTLDARKPNGTIIKAISYIDSHPRPPLAVRCVRDINK</sequence>